<feature type="compositionally biased region" description="Polar residues" evidence="1">
    <location>
        <begin position="1158"/>
        <end position="1167"/>
    </location>
</feature>
<dbReference type="GO" id="GO:0005654">
    <property type="term" value="C:nucleoplasm"/>
    <property type="evidence" value="ECO:0007669"/>
    <property type="project" value="TreeGrafter"/>
</dbReference>
<name>A0A8S3YN79_9EUPU</name>
<feature type="region of interest" description="Disordered" evidence="1">
    <location>
        <begin position="1137"/>
        <end position="1167"/>
    </location>
</feature>
<dbReference type="Proteomes" id="UP000678393">
    <property type="component" value="Unassembled WGS sequence"/>
</dbReference>
<feature type="region of interest" description="Disordered" evidence="1">
    <location>
        <begin position="121"/>
        <end position="208"/>
    </location>
</feature>
<feature type="compositionally biased region" description="Polar residues" evidence="1">
    <location>
        <begin position="1031"/>
        <end position="1048"/>
    </location>
</feature>
<dbReference type="Gene3D" id="3.30.70.330">
    <property type="match status" value="1"/>
</dbReference>
<dbReference type="Pfam" id="PF12938">
    <property type="entry name" value="M_domain"/>
    <property type="match status" value="1"/>
</dbReference>
<organism evidence="3 4">
    <name type="scientific">Candidula unifasciata</name>
    <dbReference type="NCBI Taxonomy" id="100452"/>
    <lineage>
        <taxon>Eukaryota</taxon>
        <taxon>Metazoa</taxon>
        <taxon>Spiralia</taxon>
        <taxon>Lophotrochozoa</taxon>
        <taxon>Mollusca</taxon>
        <taxon>Gastropoda</taxon>
        <taxon>Heterobranchia</taxon>
        <taxon>Euthyneura</taxon>
        <taxon>Panpulmonata</taxon>
        <taxon>Eupulmonata</taxon>
        <taxon>Stylommatophora</taxon>
        <taxon>Helicina</taxon>
        <taxon>Helicoidea</taxon>
        <taxon>Geomitridae</taxon>
        <taxon>Candidula</taxon>
    </lineage>
</organism>
<dbReference type="InterPro" id="IPR009060">
    <property type="entry name" value="UBA-like_sf"/>
</dbReference>
<dbReference type="GO" id="GO:0035195">
    <property type="term" value="P:miRNA-mediated post-transcriptional gene silencing"/>
    <property type="evidence" value="ECO:0007669"/>
    <property type="project" value="TreeGrafter"/>
</dbReference>
<dbReference type="Pfam" id="PF00627">
    <property type="entry name" value="UBA"/>
    <property type="match status" value="1"/>
</dbReference>
<dbReference type="InterPro" id="IPR015940">
    <property type="entry name" value="UBA"/>
</dbReference>
<reference evidence="3" key="1">
    <citation type="submission" date="2021-04" db="EMBL/GenBank/DDBJ databases">
        <authorList>
            <consortium name="Molecular Ecology Group"/>
        </authorList>
    </citation>
    <scope>NUCLEOTIDE SEQUENCE</scope>
</reference>
<proteinExistence type="predicted"/>
<feature type="region of interest" description="Disordered" evidence="1">
    <location>
        <begin position="450"/>
        <end position="473"/>
    </location>
</feature>
<dbReference type="OrthoDB" id="5919166at2759"/>
<feature type="compositionally biased region" description="Polar residues" evidence="1">
    <location>
        <begin position="185"/>
        <end position="208"/>
    </location>
</feature>
<feature type="compositionally biased region" description="Low complexity" evidence="1">
    <location>
        <begin position="159"/>
        <end position="184"/>
    </location>
</feature>
<feature type="compositionally biased region" description="Polar residues" evidence="1">
    <location>
        <begin position="1291"/>
        <end position="1306"/>
    </location>
</feature>
<dbReference type="Gene3D" id="1.10.8.10">
    <property type="entry name" value="DNA helicase RuvA subunit, C-terminal domain"/>
    <property type="match status" value="1"/>
</dbReference>
<evidence type="ECO:0000256" key="1">
    <source>
        <dbReference type="SAM" id="MobiDB-lite"/>
    </source>
</evidence>
<dbReference type="InterPro" id="IPR052068">
    <property type="entry name" value="GW182_domain"/>
</dbReference>
<keyword evidence="4" id="KW-1185">Reference proteome</keyword>
<feature type="region of interest" description="Disordered" evidence="1">
    <location>
        <begin position="776"/>
        <end position="804"/>
    </location>
</feature>
<dbReference type="GO" id="GO:0060213">
    <property type="term" value="P:positive regulation of nuclear-transcribed mRNA poly(A) tail shortening"/>
    <property type="evidence" value="ECO:0007669"/>
    <property type="project" value="TreeGrafter"/>
</dbReference>
<comment type="caution">
    <text evidence="3">The sequence shown here is derived from an EMBL/GenBank/DDBJ whole genome shotgun (WGS) entry which is preliminary data.</text>
</comment>
<evidence type="ECO:0000313" key="3">
    <source>
        <dbReference type="EMBL" id="CAG5118637.1"/>
    </source>
</evidence>
<evidence type="ECO:0000313" key="4">
    <source>
        <dbReference type="Proteomes" id="UP000678393"/>
    </source>
</evidence>
<dbReference type="PANTHER" id="PTHR13020:SF25">
    <property type="entry name" value="PROTEIN GAWKY"/>
    <property type="match status" value="1"/>
</dbReference>
<dbReference type="SUPFAM" id="SSF46934">
    <property type="entry name" value="UBA-like"/>
    <property type="match status" value="1"/>
</dbReference>
<feature type="compositionally biased region" description="Polar residues" evidence="1">
    <location>
        <begin position="953"/>
        <end position="972"/>
    </location>
</feature>
<dbReference type="EMBL" id="CAJHNH020000584">
    <property type="protein sequence ID" value="CAG5118637.1"/>
    <property type="molecule type" value="Genomic_DNA"/>
</dbReference>
<feature type="compositionally biased region" description="Low complexity" evidence="1">
    <location>
        <begin position="139"/>
        <end position="149"/>
    </location>
</feature>
<dbReference type="InterPro" id="IPR012677">
    <property type="entry name" value="Nucleotide-bd_a/b_plait_sf"/>
</dbReference>
<dbReference type="PROSITE" id="PS50030">
    <property type="entry name" value="UBA"/>
    <property type="match status" value="1"/>
</dbReference>
<dbReference type="SUPFAM" id="SSF54928">
    <property type="entry name" value="RNA-binding domain, RBD"/>
    <property type="match status" value="1"/>
</dbReference>
<sequence length="1357" mass="143139">MQHQVMKRNMPSDLGWGNGPEGGCNPQNFASGSGSWTSTANQDSVNSSSSMWQGMGKSDSASDTGDDASSGKSGSTICSVNNTTSQSQDTSSISSTSVTPTSSSSLWNTSSATLSGLDASPWGSSNSPAPSGVGPVGWSSNPSSLSLSSGQGHNNMQAGSNIIGGSVGSASSSTGWSPSVSGSGLTNNQGLSSGSGMQPNTLSSQWQSGSTLLGNIGDFVKTSDSGWTNPTSSLLDSSKDGAGGVADMRMWGLSADRSGDSQWATAKSQWGNAGSVAGSEHGGSNAELSFAQATQKGLKIQPPANGPQTPLTSRQEEILRAIESHEGWGSRPIRQDTSWDVEISPKSLRKFSTANNEAANVWNNSNGTAIWEAFRENQRSNLTGGAPAANSYIAEKDQPNWAGAARMQQDPNTWNIGNNANGKDFGTWGVTAGAGDASNKMWGQKTEVGSWDDTGVQRTTSMSSWGDDGDAGSWEDQRRMTSGMGNMQVMPPSPGMGVSAGMGPRSVGGVGMIASGVDATPWNDGQKQGWNSANAAVVTRTNVDEPWNKPPPTRSGWGETAHDATDVDNGTGLWASSVPKQCIPLSQGKVPSWTDSSPQGQWNAAVGAKPKIPAGWDETSWNLAQRAKMPQKFVSNGSNPPTQMRAKLLQHLLDMGFPKEQAQAALITNNLNLVGAINDLKAGNVNVSRKDLDMDVFQPNGSQSHMPYMSKGGIGSDNMSDVRLDQVPNFNNMQNTPFPNAQISNQSFVQSNASLPPSSLNLNNSSITPNLQQKLMQKIQQQQPPPSAALSQRAMPAASSQVPPQQQQQILAQLRQAVSNGFISPQLINYQLPHNILVLLQQLLQLQSALQNVMSKQQQLIQQARATGNPSNPQLEQMSGIINNINQQIINVQKQLQQAQNALFSSQKPPVASQPPSNTLTAQSGVNIMDSLDALSNDLAIVALQNQSRLSTQWKSDMSSSARADGTNSSTLPMGAAVKTTDNSGDNKIPGVKGTLQSSSSSNLNLIPGGLGMTGDKTWSSNLSATSTSSWPLSTDSLSTNSQTDQKASNSTNMSTSLLSSLSSGVADVIPEFIPGKPWQGFTKNVEDDLHVTPASIQFQRSLSVNRVHEESLNHLDGNKFSGSSWSTGLKNDNSLGLSQLGSHPPPAMAASKGMGGQQWSTGGFNRQTSWPHSGTSAFTKVAGPGWNESNVAPSSWLLLKNLTVDGSTVRALSAQHGTLVSFYPLAQGQFALVQYANREMAFVAQQRLNNFQMGSTVITAEFISEADAQRVAAQIPPPPPPPQASSIPPVNNSLWSQAPPSTPFQNAGMRSGDPWSTSTSHHSSKYGSGGDNYWGLWDRPEHNPNPLSNILGGESM</sequence>
<evidence type="ECO:0000259" key="2">
    <source>
        <dbReference type="PROSITE" id="PS50030"/>
    </source>
</evidence>
<feature type="region of interest" description="Disordered" evidence="1">
    <location>
        <begin position="1"/>
        <end position="108"/>
    </location>
</feature>
<gene>
    <name evidence="3" type="ORF">CUNI_LOCUS4195</name>
</gene>
<feature type="compositionally biased region" description="Low complexity" evidence="1">
    <location>
        <begin position="56"/>
        <end position="108"/>
    </location>
</feature>
<feature type="compositionally biased region" description="Polar residues" evidence="1">
    <location>
        <begin position="25"/>
        <end position="52"/>
    </location>
</feature>
<dbReference type="GO" id="GO:0000932">
    <property type="term" value="C:P-body"/>
    <property type="evidence" value="ECO:0007669"/>
    <property type="project" value="TreeGrafter"/>
</dbReference>
<dbReference type="InterPro" id="IPR035979">
    <property type="entry name" value="RBD_domain_sf"/>
</dbReference>
<dbReference type="InterPro" id="IPR026805">
    <property type="entry name" value="GW182_M_dom"/>
</dbReference>
<feature type="region of interest" description="Disordered" evidence="1">
    <location>
        <begin position="953"/>
        <end position="1003"/>
    </location>
</feature>
<feature type="region of interest" description="Disordered" evidence="1">
    <location>
        <begin position="1024"/>
        <end position="1057"/>
    </location>
</feature>
<protein>
    <recommendedName>
        <fullName evidence="2">UBA domain-containing protein</fullName>
    </recommendedName>
</protein>
<dbReference type="PANTHER" id="PTHR13020">
    <property type="entry name" value="TRINUCLEOTIDE REPEAT-CONTAINING GENE 6"/>
    <property type="match status" value="1"/>
</dbReference>
<dbReference type="GO" id="GO:0003676">
    <property type="term" value="F:nucleic acid binding"/>
    <property type="evidence" value="ECO:0007669"/>
    <property type="project" value="InterPro"/>
</dbReference>
<feature type="region of interest" description="Disordered" evidence="1">
    <location>
        <begin position="1274"/>
        <end position="1326"/>
    </location>
</feature>
<accession>A0A8S3YN79</accession>
<feature type="domain" description="UBA" evidence="2">
    <location>
        <begin position="643"/>
        <end position="683"/>
    </location>
</feature>